<reference evidence="2 3" key="1">
    <citation type="journal article" date="2019" name="Int. J. Syst. Evol. Microbiol.">
        <title>The Global Catalogue of Microorganisms (GCM) 10K type strain sequencing project: providing services to taxonomists for standard genome sequencing and annotation.</title>
        <authorList>
            <consortium name="The Broad Institute Genomics Platform"/>
            <consortium name="The Broad Institute Genome Sequencing Center for Infectious Disease"/>
            <person name="Wu L."/>
            <person name="Ma J."/>
        </authorList>
    </citation>
    <scope>NUCLEOTIDE SEQUENCE [LARGE SCALE GENOMIC DNA]</scope>
    <source>
        <strain evidence="2 3">CGMCC 1.12553</strain>
    </source>
</reference>
<evidence type="ECO:0000313" key="2">
    <source>
        <dbReference type="EMBL" id="MFC4357968.1"/>
    </source>
</evidence>
<name>A0ABD5PB94_9EURY</name>
<evidence type="ECO:0000256" key="1">
    <source>
        <dbReference type="SAM" id="MobiDB-lite"/>
    </source>
</evidence>
<feature type="compositionally biased region" description="Polar residues" evidence="1">
    <location>
        <begin position="1"/>
        <end position="22"/>
    </location>
</feature>
<sequence length="55" mass="5709">MATGTQSNSKANTESTASQTPEVTACETCPGKVVFIESGNNDGWLSSDTVLDVTQ</sequence>
<keyword evidence="3" id="KW-1185">Reference proteome</keyword>
<proteinExistence type="predicted"/>
<dbReference type="AlphaFoldDB" id="A0ABD5PB94"/>
<evidence type="ECO:0000313" key="3">
    <source>
        <dbReference type="Proteomes" id="UP001595921"/>
    </source>
</evidence>
<protein>
    <submittedName>
        <fullName evidence="2">Uncharacterized protein</fullName>
    </submittedName>
</protein>
<dbReference type="Proteomes" id="UP001595921">
    <property type="component" value="Unassembled WGS sequence"/>
</dbReference>
<feature type="region of interest" description="Disordered" evidence="1">
    <location>
        <begin position="1"/>
        <end position="24"/>
    </location>
</feature>
<accession>A0ABD5PB94</accession>
<comment type="caution">
    <text evidence="2">The sequence shown here is derived from an EMBL/GenBank/DDBJ whole genome shotgun (WGS) entry which is preliminary data.</text>
</comment>
<organism evidence="2 3">
    <name type="scientific">Halobium salinum</name>
    <dbReference type="NCBI Taxonomy" id="1364940"/>
    <lineage>
        <taxon>Archaea</taxon>
        <taxon>Methanobacteriati</taxon>
        <taxon>Methanobacteriota</taxon>
        <taxon>Stenosarchaea group</taxon>
        <taxon>Halobacteria</taxon>
        <taxon>Halobacteriales</taxon>
        <taxon>Haloferacaceae</taxon>
        <taxon>Halobium</taxon>
    </lineage>
</organism>
<dbReference type="RefSeq" id="WP_267624449.1">
    <property type="nucleotide sequence ID" value="NZ_JAODIW010000008.1"/>
</dbReference>
<gene>
    <name evidence="2" type="ORF">ACFO0N_08415</name>
</gene>
<dbReference type="EMBL" id="JBHSDS010000006">
    <property type="protein sequence ID" value="MFC4357968.1"/>
    <property type="molecule type" value="Genomic_DNA"/>
</dbReference>